<dbReference type="RefSeq" id="WP_138538757.1">
    <property type="nucleotide sequence ID" value="NZ_CP045429.1"/>
</dbReference>
<evidence type="ECO:0000256" key="3">
    <source>
        <dbReference type="ARBA" id="ARBA00022729"/>
    </source>
</evidence>
<dbReference type="GO" id="GO:0030288">
    <property type="term" value="C:outer membrane-bounded periplasmic space"/>
    <property type="evidence" value="ECO:0007669"/>
    <property type="project" value="InterPro"/>
</dbReference>
<evidence type="ECO:0000256" key="7">
    <source>
        <dbReference type="ARBA" id="ARBA00023049"/>
    </source>
</evidence>
<keyword evidence="5" id="KW-0378">Hydrolase</keyword>
<keyword evidence="2" id="KW-0479">Metal-binding</keyword>
<evidence type="ECO:0000256" key="4">
    <source>
        <dbReference type="ARBA" id="ARBA00022764"/>
    </source>
</evidence>
<dbReference type="GO" id="GO:0008237">
    <property type="term" value="F:metallopeptidase activity"/>
    <property type="evidence" value="ECO:0007669"/>
    <property type="project" value="UniProtKB-KW"/>
</dbReference>
<protein>
    <submittedName>
        <fullName evidence="8">Replication initiation protein</fullName>
    </submittedName>
</protein>
<keyword evidence="4" id="KW-0574">Periplasm</keyword>
<dbReference type="GO" id="GO:0006508">
    <property type="term" value="P:proteolysis"/>
    <property type="evidence" value="ECO:0007669"/>
    <property type="project" value="UniProtKB-KW"/>
</dbReference>
<dbReference type="Pfam" id="PF03411">
    <property type="entry name" value="Peptidase_M74"/>
    <property type="match status" value="1"/>
</dbReference>
<accession>A0A5S3UW03</accession>
<gene>
    <name evidence="8" type="ORF">CWC22_015840</name>
</gene>
<dbReference type="InterPro" id="IPR009045">
    <property type="entry name" value="Zn_M74/Hedgehog-like"/>
</dbReference>
<sequence length="230" mass="26350">MKYHYLLLLMMLKPVLAHAKTSICYGTTARGSLSGGVELPYTGNNFEGYSQLARLAGRTYVHSEVYEIVTASYQALETTHPDKVYKYAETGFAEGGRFRPHKTHRNGLSVDFMTPVIDEAGQSVHLPTHPFNKFGYLIEFDEHDQFDGLEIDYAAMAAHIVVLHKQAKRRGHDLWRVIFDPKLQPNLFSTQYGEYLKTHIQFSKKPSWVRHDEHYHVDFDIPCEPMAETG</sequence>
<keyword evidence="1" id="KW-0645">Protease</keyword>
<dbReference type="SUPFAM" id="SSF55166">
    <property type="entry name" value="Hedgehog/DD-peptidase"/>
    <property type="match status" value="1"/>
</dbReference>
<evidence type="ECO:0000256" key="2">
    <source>
        <dbReference type="ARBA" id="ARBA00022723"/>
    </source>
</evidence>
<dbReference type="EMBL" id="CP045429">
    <property type="protein sequence ID" value="QPB84377.1"/>
    <property type="molecule type" value="Genomic_DNA"/>
</dbReference>
<dbReference type="STRING" id="43658.AT705_08515"/>
<dbReference type="Gene3D" id="3.30.1380.10">
    <property type="match status" value="1"/>
</dbReference>
<keyword evidence="6" id="KW-0862">Zinc</keyword>
<dbReference type="GO" id="GO:0004252">
    <property type="term" value="F:serine-type endopeptidase activity"/>
    <property type="evidence" value="ECO:0007669"/>
    <property type="project" value="InterPro"/>
</dbReference>
<name>A0A5S3UW03_9GAMM</name>
<dbReference type="Proteomes" id="UP000305729">
    <property type="component" value="Chromosome 1"/>
</dbReference>
<dbReference type="InterPro" id="IPR005073">
    <property type="entry name" value="Peptidase_M74"/>
</dbReference>
<evidence type="ECO:0000256" key="6">
    <source>
        <dbReference type="ARBA" id="ARBA00022833"/>
    </source>
</evidence>
<dbReference type="AlphaFoldDB" id="A0A5S3UW03"/>
<reference evidence="8 9" key="1">
    <citation type="submission" date="2019-10" db="EMBL/GenBank/DDBJ databases">
        <title>Pseudoalteromonas rubra S4059.</title>
        <authorList>
            <person name="Paulsen S."/>
            <person name="Wang X."/>
        </authorList>
    </citation>
    <scope>NUCLEOTIDE SEQUENCE [LARGE SCALE GENOMIC DNA]</scope>
    <source>
        <strain evidence="8 9">S4059</strain>
    </source>
</reference>
<keyword evidence="3" id="KW-0732">Signal</keyword>
<evidence type="ECO:0000313" key="9">
    <source>
        <dbReference type="Proteomes" id="UP000305729"/>
    </source>
</evidence>
<dbReference type="GO" id="GO:0046872">
    <property type="term" value="F:metal ion binding"/>
    <property type="evidence" value="ECO:0007669"/>
    <property type="project" value="UniProtKB-KW"/>
</dbReference>
<evidence type="ECO:0000256" key="1">
    <source>
        <dbReference type="ARBA" id="ARBA00022670"/>
    </source>
</evidence>
<organism evidence="8 9">
    <name type="scientific">Pseudoalteromonas rubra</name>
    <dbReference type="NCBI Taxonomy" id="43658"/>
    <lineage>
        <taxon>Bacteria</taxon>
        <taxon>Pseudomonadati</taxon>
        <taxon>Pseudomonadota</taxon>
        <taxon>Gammaproteobacteria</taxon>
        <taxon>Alteromonadales</taxon>
        <taxon>Pseudoalteromonadaceae</taxon>
        <taxon>Pseudoalteromonas</taxon>
    </lineage>
</organism>
<evidence type="ECO:0000256" key="5">
    <source>
        <dbReference type="ARBA" id="ARBA00022801"/>
    </source>
</evidence>
<proteinExistence type="predicted"/>
<evidence type="ECO:0000313" key="8">
    <source>
        <dbReference type="EMBL" id="QPB84377.1"/>
    </source>
</evidence>
<keyword evidence="7" id="KW-0482">Metalloprotease</keyword>